<name>A0A1T4LPE7_9FIRM</name>
<proteinExistence type="predicted"/>
<keyword evidence="2" id="KW-0472">Membrane</keyword>
<reference evidence="4" key="1">
    <citation type="submission" date="2017-02" db="EMBL/GenBank/DDBJ databases">
        <authorList>
            <person name="Varghese N."/>
            <person name="Submissions S."/>
        </authorList>
    </citation>
    <scope>NUCLEOTIDE SEQUENCE [LARGE SCALE GENOMIC DNA]</scope>
    <source>
        <strain evidence="4">ATCC BAA-73</strain>
    </source>
</reference>
<dbReference type="STRING" id="142842.SAMN02745118_01195"/>
<evidence type="ECO:0000313" key="3">
    <source>
        <dbReference type="EMBL" id="SJZ56543.1"/>
    </source>
</evidence>
<keyword evidence="4" id="KW-1185">Reference proteome</keyword>
<feature type="coiled-coil region" evidence="1">
    <location>
        <begin position="29"/>
        <end position="91"/>
    </location>
</feature>
<dbReference type="Proteomes" id="UP000190625">
    <property type="component" value="Unassembled WGS sequence"/>
</dbReference>
<keyword evidence="2" id="KW-1133">Transmembrane helix</keyword>
<protein>
    <recommendedName>
        <fullName evidence="5">Gas vesicle protein G</fullName>
    </recommendedName>
</protein>
<keyword evidence="2" id="KW-0812">Transmembrane</keyword>
<dbReference type="EMBL" id="FUWM01000009">
    <property type="protein sequence ID" value="SJZ56543.1"/>
    <property type="molecule type" value="Genomic_DNA"/>
</dbReference>
<organism evidence="3 4">
    <name type="scientific">Selenihalanaerobacter shriftii</name>
    <dbReference type="NCBI Taxonomy" id="142842"/>
    <lineage>
        <taxon>Bacteria</taxon>
        <taxon>Bacillati</taxon>
        <taxon>Bacillota</taxon>
        <taxon>Clostridia</taxon>
        <taxon>Halanaerobiales</taxon>
        <taxon>Halobacteroidaceae</taxon>
        <taxon>Selenihalanaerobacter</taxon>
    </lineage>
</organism>
<evidence type="ECO:0008006" key="5">
    <source>
        <dbReference type="Google" id="ProtNLM"/>
    </source>
</evidence>
<gene>
    <name evidence="3" type="ORF">SAMN02745118_01195</name>
</gene>
<dbReference type="OrthoDB" id="1798050at2"/>
<dbReference type="RefSeq" id="WP_078809687.1">
    <property type="nucleotide sequence ID" value="NZ_FUWM01000009.1"/>
</dbReference>
<feature type="transmembrane region" description="Helical" evidence="2">
    <location>
        <begin position="6"/>
        <end position="22"/>
    </location>
</feature>
<accession>A0A1T4LPE7</accession>
<sequence length="92" mass="10693">MSLITGIVFGIMGLYLIGYPIIMSDEINELDYEERLSSLEEDIELQKEAVFSELGEIELDYQMNKLSEEDYQELKGRLQKLAVEILQEEENN</sequence>
<keyword evidence="1" id="KW-0175">Coiled coil</keyword>
<evidence type="ECO:0000313" key="4">
    <source>
        <dbReference type="Proteomes" id="UP000190625"/>
    </source>
</evidence>
<evidence type="ECO:0000256" key="1">
    <source>
        <dbReference type="SAM" id="Coils"/>
    </source>
</evidence>
<dbReference type="AlphaFoldDB" id="A0A1T4LPE7"/>
<evidence type="ECO:0000256" key="2">
    <source>
        <dbReference type="SAM" id="Phobius"/>
    </source>
</evidence>